<evidence type="ECO:0000313" key="2">
    <source>
        <dbReference type="Proteomes" id="UP001499841"/>
    </source>
</evidence>
<name>A0ABP6UP47_9MICO</name>
<reference evidence="2" key="1">
    <citation type="journal article" date="2019" name="Int. J. Syst. Evol. Microbiol.">
        <title>The Global Catalogue of Microorganisms (GCM) 10K type strain sequencing project: providing services to taxonomists for standard genome sequencing and annotation.</title>
        <authorList>
            <consortium name="The Broad Institute Genomics Platform"/>
            <consortium name="The Broad Institute Genome Sequencing Center for Infectious Disease"/>
            <person name="Wu L."/>
            <person name="Ma J."/>
        </authorList>
    </citation>
    <scope>NUCLEOTIDE SEQUENCE [LARGE SCALE GENOMIC DNA]</scope>
    <source>
        <strain evidence="2">JCM 17459</strain>
    </source>
</reference>
<comment type="caution">
    <text evidence="1">The sequence shown here is derived from an EMBL/GenBank/DDBJ whole genome shotgun (WGS) entry which is preliminary data.</text>
</comment>
<organism evidence="1 2">
    <name type="scientific">Georgenia daeguensis</name>
    <dbReference type="NCBI Taxonomy" id="908355"/>
    <lineage>
        <taxon>Bacteria</taxon>
        <taxon>Bacillati</taxon>
        <taxon>Actinomycetota</taxon>
        <taxon>Actinomycetes</taxon>
        <taxon>Micrococcales</taxon>
        <taxon>Bogoriellaceae</taxon>
        <taxon>Georgenia</taxon>
    </lineage>
</organism>
<proteinExistence type="predicted"/>
<dbReference type="EMBL" id="BAABBA010000044">
    <property type="protein sequence ID" value="GAA3513367.1"/>
    <property type="molecule type" value="Genomic_DNA"/>
</dbReference>
<dbReference type="Proteomes" id="UP001499841">
    <property type="component" value="Unassembled WGS sequence"/>
</dbReference>
<sequence length="218" mass="24010">MLPRGARERLAQPLREACEGAQLLRASHTLPIEAGLWGWYSDGLVERLRELATGLEHFPSDTSFGSLSKHVESVVASRGSALSVLYALEPFAPFDRDIAQRILQAVDTGLARAATSLEDGTEPPRPLELWRTCEEWPRGLPVDTEISLSQLFGLDEEPVDDIGDLKPGWVLIRSWATSGSASEDGTRPAVGCCERLQVLQRQTMLRPAHWRPPTFTGA</sequence>
<evidence type="ECO:0000313" key="1">
    <source>
        <dbReference type="EMBL" id="GAA3513367.1"/>
    </source>
</evidence>
<accession>A0ABP6UP47</accession>
<dbReference type="RefSeq" id="WP_345045528.1">
    <property type="nucleotide sequence ID" value="NZ_BAABBA010000044.1"/>
</dbReference>
<keyword evidence="2" id="KW-1185">Reference proteome</keyword>
<gene>
    <name evidence="1" type="ORF">GCM10022262_41510</name>
</gene>
<protein>
    <submittedName>
        <fullName evidence="1">Uncharacterized protein</fullName>
    </submittedName>
</protein>